<dbReference type="GO" id="GO:0050385">
    <property type="term" value="F:ureidoglycolate lyase activity"/>
    <property type="evidence" value="ECO:0007669"/>
    <property type="project" value="UniProtKB-EC"/>
</dbReference>
<comment type="caution">
    <text evidence="5">The sequence shown here is derived from an EMBL/GenBank/DDBJ whole genome shotgun (WGS) entry which is preliminary data.</text>
</comment>
<dbReference type="Pfam" id="PF04115">
    <property type="entry name" value="Ureidogly_lyase"/>
    <property type="match status" value="1"/>
</dbReference>
<dbReference type="InterPro" id="IPR007247">
    <property type="entry name" value="Ureidogly_lyase"/>
</dbReference>
<reference evidence="5" key="2">
    <citation type="submission" date="2013-09" db="EMBL/GenBank/DDBJ databases">
        <title>Draft genome sequence of Anaerotruncus colihominis(DSM 17241).</title>
        <authorList>
            <person name="Sudarsanam P."/>
            <person name="Ley R."/>
            <person name="Guruge J."/>
            <person name="Turnbaugh P.J."/>
            <person name="Mahowald M."/>
            <person name="Liep D."/>
            <person name="Gordon J."/>
        </authorList>
    </citation>
    <scope>NUCLEOTIDE SEQUENCE</scope>
    <source>
        <strain evidence="5">DSM 17241</strain>
    </source>
</reference>
<evidence type="ECO:0000256" key="3">
    <source>
        <dbReference type="ARBA" id="ARBA00023239"/>
    </source>
</evidence>
<dbReference type="AlphaFoldDB" id="B0P5K4"/>
<dbReference type="InterPro" id="IPR024060">
    <property type="entry name" value="Ureidoglycolate_lyase_dom_sf"/>
</dbReference>
<dbReference type="Gene3D" id="2.60.120.480">
    <property type="entry name" value="Ureidoglycolate hydrolase"/>
    <property type="match status" value="1"/>
</dbReference>
<accession>B0P5K4</accession>
<comment type="catalytic activity">
    <reaction evidence="4">
        <text>(S)-ureidoglycolate = urea + glyoxylate</text>
        <dbReference type="Rhea" id="RHEA:11304"/>
        <dbReference type="ChEBI" id="CHEBI:16199"/>
        <dbReference type="ChEBI" id="CHEBI:36655"/>
        <dbReference type="ChEBI" id="CHEBI:57296"/>
        <dbReference type="EC" id="4.3.2.3"/>
    </reaction>
</comment>
<evidence type="ECO:0000256" key="2">
    <source>
        <dbReference type="ARBA" id="ARBA00022631"/>
    </source>
</evidence>
<evidence type="ECO:0000256" key="1">
    <source>
        <dbReference type="ARBA" id="ARBA00011738"/>
    </source>
</evidence>
<dbReference type="EMBL" id="ABGD02000001">
    <property type="protein sequence ID" value="EDS13237.1"/>
    <property type="molecule type" value="Genomic_DNA"/>
</dbReference>
<evidence type="ECO:0000256" key="4">
    <source>
        <dbReference type="ARBA" id="ARBA00047684"/>
    </source>
</evidence>
<evidence type="ECO:0008006" key="7">
    <source>
        <dbReference type="Google" id="ProtNLM"/>
    </source>
</evidence>
<keyword evidence="2" id="KW-0659">Purine metabolism</keyword>
<protein>
    <recommendedName>
        <fullName evidence="7">Ureidoglycolate hydrolase</fullName>
    </recommendedName>
</protein>
<gene>
    <name evidence="5" type="ORF">ANACOL_00025</name>
</gene>
<keyword evidence="3" id="KW-0456">Lyase</keyword>
<dbReference type="GO" id="GO:0000256">
    <property type="term" value="P:allantoin catabolic process"/>
    <property type="evidence" value="ECO:0007669"/>
    <property type="project" value="InterPro"/>
</dbReference>
<evidence type="ECO:0000313" key="5">
    <source>
        <dbReference type="EMBL" id="EDS13237.1"/>
    </source>
</evidence>
<sequence length="164" mass="18411">MKEANSMKQIKAKRATPESFRKYGVVTRLTDNTCFQGEGWKCWMTDGDCMDQPAHFGMTYVKTYPPYSVTAMERHTKTRELMVCGNDRPIVVALAASDPAGHAQAEDVEAFILEPGEILVIDKGIWHDACRALDCATHYYFFSLETDEPAVFQPLDNGPVEIVL</sequence>
<dbReference type="GO" id="GO:0006144">
    <property type="term" value="P:purine nucleobase metabolic process"/>
    <property type="evidence" value="ECO:0007669"/>
    <property type="project" value="UniProtKB-KW"/>
</dbReference>
<evidence type="ECO:0000313" key="6">
    <source>
        <dbReference type="Proteomes" id="UP000003803"/>
    </source>
</evidence>
<organism evidence="5 6">
    <name type="scientific">Anaerotruncus colihominis DSM 17241</name>
    <dbReference type="NCBI Taxonomy" id="445972"/>
    <lineage>
        <taxon>Bacteria</taxon>
        <taxon>Bacillati</taxon>
        <taxon>Bacillota</taxon>
        <taxon>Clostridia</taxon>
        <taxon>Eubacteriales</taxon>
        <taxon>Oscillospiraceae</taxon>
        <taxon>Anaerotruncus</taxon>
    </lineage>
</organism>
<dbReference type="eggNOG" id="ENOG5032MF4">
    <property type="taxonomic scope" value="Bacteria"/>
</dbReference>
<reference evidence="5" key="1">
    <citation type="submission" date="2007-11" db="EMBL/GenBank/DDBJ databases">
        <authorList>
            <person name="Fulton L."/>
            <person name="Clifton S."/>
            <person name="Fulton B."/>
            <person name="Xu J."/>
            <person name="Minx P."/>
            <person name="Pepin K.H."/>
            <person name="Johnson M."/>
            <person name="Thiruvilangam P."/>
            <person name="Bhonagiri V."/>
            <person name="Nash W.E."/>
            <person name="Mardis E.R."/>
            <person name="Wilson R.K."/>
        </authorList>
    </citation>
    <scope>NUCLEOTIDE SEQUENCE [LARGE SCALE GENOMIC DNA]</scope>
    <source>
        <strain evidence="5">DSM 17241</strain>
    </source>
</reference>
<comment type="subunit">
    <text evidence="1">Homodimer.</text>
</comment>
<name>B0P5K4_9FIRM</name>
<proteinExistence type="predicted"/>
<dbReference type="SUPFAM" id="SSF51182">
    <property type="entry name" value="RmlC-like cupins"/>
    <property type="match status" value="1"/>
</dbReference>
<dbReference type="InterPro" id="IPR011051">
    <property type="entry name" value="RmlC_Cupin_sf"/>
</dbReference>
<keyword evidence="6" id="KW-1185">Reference proteome</keyword>
<dbReference type="HOGENOM" id="CLU_133671_0_0_9"/>
<dbReference type="GO" id="GO:0004848">
    <property type="term" value="F:ureidoglycolate hydrolase activity"/>
    <property type="evidence" value="ECO:0007669"/>
    <property type="project" value="InterPro"/>
</dbReference>
<dbReference type="Proteomes" id="UP000003803">
    <property type="component" value="Unassembled WGS sequence"/>
</dbReference>